<organism evidence="2 3">
    <name type="scientific">Streblomastix strix</name>
    <dbReference type="NCBI Taxonomy" id="222440"/>
    <lineage>
        <taxon>Eukaryota</taxon>
        <taxon>Metamonada</taxon>
        <taxon>Preaxostyla</taxon>
        <taxon>Oxymonadida</taxon>
        <taxon>Streblomastigidae</taxon>
        <taxon>Streblomastix</taxon>
    </lineage>
</organism>
<dbReference type="EMBL" id="SNRW01001484">
    <property type="protein sequence ID" value="KAA6396219.1"/>
    <property type="molecule type" value="Genomic_DNA"/>
</dbReference>
<sequence>MPKNENQSKSNNSSSDSAVFSDNTANQHAISGGMIGKQQKKIEQEIICYDPEILPCEATIGTFALTDPIVRRKIYGGKFPQSLLQVLYEINIRINKVGKLMFEKYMENAQKYEQNNNVRFDQPSMNLGSKTPVVTEKEQRDEIKNFGSLQQKEKESRYLIEQFANNFHSDLPDSTIYSDISPEQTIAYENFTERKCQQIKTDIISKGNLNIIYEIGALDYGRPPINDIYDRQPFETYVSGYKYDQFGNPKAYMKKPAQPISKKYNNRKRNQISTSQLIQTAKVQSDLHKKLTKSTKIDKKK</sequence>
<reference evidence="2 3" key="1">
    <citation type="submission" date="2019-03" db="EMBL/GenBank/DDBJ databases">
        <title>Single cell metagenomics reveals metabolic interactions within the superorganism composed of flagellate Streblomastix strix and complex community of Bacteroidetes bacteria on its surface.</title>
        <authorList>
            <person name="Treitli S.C."/>
            <person name="Kolisko M."/>
            <person name="Husnik F."/>
            <person name="Keeling P."/>
            <person name="Hampl V."/>
        </authorList>
    </citation>
    <scope>NUCLEOTIDE SEQUENCE [LARGE SCALE GENOMIC DNA]</scope>
    <source>
        <strain evidence="2">ST1C</strain>
    </source>
</reference>
<evidence type="ECO:0000313" key="3">
    <source>
        <dbReference type="Proteomes" id="UP000324800"/>
    </source>
</evidence>
<evidence type="ECO:0000256" key="1">
    <source>
        <dbReference type="SAM" id="MobiDB-lite"/>
    </source>
</evidence>
<feature type="region of interest" description="Disordered" evidence="1">
    <location>
        <begin position="1"/>
        <end position="20"/>
    </location>
</feature>
<accession>A0A5J4WQ00</accession>
<dbReference type="AlphaFoldDB" id="A0A5J4WQ00"/>
<dbReference type="Proteomes" id="UP000324800">
    <property type="component" value="Unassembled WGS sequence"/>
</dbReference>
<comment type="caution">
    <text evidence="2">The sequence shown here is derived from an EMBL/GenBank/DDBJ whole genome shotgun (WGS) entry which is preliminary data.</text>
</comment>
<proteinExistence type="predicted"/>
<gene>
    <name evidence="2" type="ORF">EZS28_008253</name>
</gene>
<protein>
    <submittedName>
        <fullName evidence="2">Uncharacterized protein</fullName>
    </submittedName>
</protein>
<evidence type="ECO:0000313" key="2">
    <source>
        <dbReference type="EMBL" id="KAA6396219.1"/>
    </source>
</evidence>
<name>A0A5J4WQ00_9EUKA</name>